<dbReference type="OrthoDB" id="1954063at2"/>
<name>A0A140L2N1_9FIRM</name>
<gene>
    <name evidence="2" type="ORF">AN619_21470</name>
</gene>
<dbReference type="EMBL" id="LOEE01000046">
    <property type="protein sequence ID" value="KXG74806.1"/>
    <property type="molecule type" value="Genomic_DNA"/>
</dbReference>
<dbReference type="RefSeq" id="WP_068556814.1">
    <property type="nucleotide sequence ID" value="NZ_LOEE01000046.1"/>
</dbReference>
<protein>
    <submittedName>
        <fullName evidence="2">Uncharacterized protein</fullName>
    </submittedName>
</protein>
<evidence type="ECO:0000313" key="3">
    <source>
        <dbReference type="Proteomes" id="UP000070456"/>
    </source>
</evidence>
<keyword evidence="1" id="KW-0472">Membrane</keyword>
<accession>A0A140L2N1</accession>
<dbReference type="STRING" id="520762.AN619_21470"/>
<keyword evidence="1" id="KW-1133">Transmembrane helix</keyword>
<organism evidence="2 3">
    <name type="scientific">Thermotalea metallivorans</name>
    <dbReference type="NCBI Taxonomy" id="520762"/>
    <lineage>
        <taxon>Bacteria</taxon>
        <taxon>Bacillati</taxon>
        <taxon>Bacillota</taxon>
        <taxon>Clostridia</taxon>
        <taxon>Peptostreptococcales</taxon>
        <taxon>Thermotaleaceae</taxon>
        <taxon>Thermotalea</taxon>
    </lineage>
</organism>
<keyword evidence="3" id="KW-1185">Reference proteome</keyword>
<comment type="caution">
    <text evidence="2">The sequence shown here is derived from an EMBL/GenBank/DDBJ whole genome shotgun (WGS) entry which is preliminary data.</text>
</comment>
<dbReference type="AlphaFoldDB" id="A0A140L2N1"/>
<keyword evidence="1" id="KW-0812">Transmembrane</keyword>
<dbReference type="Proteomes" id="UP000070456">
    <property type="component" value="Unassembled WGS sequence"/>
</dbReference>
<proteinExistence type="predicted"/>
<evidence type="ECO:0000313" key="2">
    <source>
        <dbReference type="EMBL" id="KXG74806.1"/>
    </source>
</evidence>
<sequence>MEKKEKIYLYITLFLAMVLIVKSLFLDEVKDLKEDELKVKQFVERAVDEHYGGFFKEKNMVGYRVVSIKKVSNEGKSRIEYYDPEGKQYVQGEIQGKYQAKVRGYFLHVIPYKEFKVATYREQ</sequence>
<feature type="transmembrane region" description="Helical" evidence="1">
    <location>
        <begin position="7"/>
        <end position="26"/>
    </location>
</feature>
<reference evidence="2 3" key="1">
    <citation type="submission" date="2015-12" db="EMBL/GenBank/DDBJ databases">
        <title>Draft genome sequence of the thermoanaerobe Thermotalea metallivorans, an isolate from the runoff channel of the Great Artesian Basin, Australia.</title>
        <authorList>
            <person name="Patel B.K."/>
        </authorList>
    </citation>
    <scope>NUCLEOTIDE SEQUENCE [LARGE SCALE GENOMIC DNA]</scope>
    <source>
        <strain evidence="2 3">B2-1</strain>
    </source>
</reference>
<evidence type="ECO:0000256" key="1">
    <source>
        <dbReference type="SAM" id="Phobius"/>
    </source>
</evidence>